<sequence>MENRLTTSSIVTRPLTPRYPVIIKDPTNKDVISNFRLGDHFLALGVTTILTSGYYYSTYLHKPSTILWGAFILPTMYVLSGERVSQRLKGVQENQKDCAKYGIEFTQNITPYNL</sequence>
<feature type="transmembrane region" description="Helical" evidence="1">
    <location>
        <begin position="63"/>
        <end position="79"/>
    </location>
</feature>
<proteinExistence type="predicted"/>
<dbReference type="AlphaFoldDB" id="Q55BM7"/>
<dbReference type="EMBL" id="AAFI02000005">
    <property type="protein sequence ID" value="EAL72569.1"/>
    <property type="molecule type" value="Genomic_DNA"/>
</dbReference>
<dbReference type="GeneID" id="8617777"/>
<dbReference type="KEGG" id="ddi:DDB_G0270438"/>
<accession>Q55BM7</accession>
<evidence type="ECO:0000259" key="2">
    <source>
        <dbReference type="Pfam" id="PF10785"/>
    </source>
</evidence>
<dbReference type="FunCoup" id="Q55BM7">
    <property type="interactions" value="2"/>
</dbReference>
<dbReference type="PaxDb" id="44689-DDB0232282"/>
<dbReference type="SMR" id="Q55BM7"/>
<dbReference type="RefSeq" id="XP_646804.1">
    <property type="nucleotide sequence ID" value="XM_641712.1"/>
</dbReference>
<evidence type="ECO:0000256" key="1">
    <source>
        <dbReference type="SAM" id="Phobius"/>
    </source>
</evidence>
<dbReference type="PANTHER" id="PTHR34062:SF1">
    <property type="entry name" value="NADH-UBIQUINONE OXIDOREDUCTASE 21KDA SUBUNIT N-TERMINAL DOMAIN-CONTAINING PROTEIN"/>
    <property type="match status" value="1"/>
</dbReference>
<dbReference type="InterPro" id="IPR053229">
    <property type="entry name" value="NADH-Q_oxidrdct_subunit"/>
</dbReference>
<name>Q55BM7_DICDI</name>
<dbReference type="Proteomes" id="UP000002195">
    <property type="component" value="Unassembled WGS sequence"/>
</dbReference>
<keyword evidence="1" id="KW-1133">Transmembrane helix</keyword>
<dbReference type="dictyBase" id="DDB_G0270438"/>
<organism evidence="3 4">
    <name type="scientific">Dictyostelium discoideum</name>
    <name type="common">Social amoeba</name>
    <dbReference type="NCBI Taxonomy" id="44689"/>
    <lineage>
        <taxon>Eukaryota</taxon>
        <taxon>Amoebozoa</taxon>
        <taxon>Evosea</taxon>
        <taxon>Eumycetozoa</taxon>
        <taxon>Dictyostelia</taxon>
        <taxon>Dictyosteliales</taxon>
        <taxon>Dictyosteliaceae</taxon>
        <taxon>Dictyostelium</taxon>
    </lineage>
</organism>
<feature type="domain" description="NADH-ubiquinone oxidoreductase 21kDa subunit N-terminal" evidence="2">
    <location>
        <begin position="17"/>
        <end position="92"/>
    </location>
</feature>
<reference evidence="3 4" key="1">
    <citation type="journal article" date="2005" name="Nature">
        <title>The genome of the social amoeba Dictyostelium discoideum.</title>
        <authorList>
            <consortium name="The Dictyostelium discoideum Sequencing Consortium"/>
            <person name="Eichinger L."/>
            <person name="Pachebat J.A."/>
            <person name="Glockner G."/>
            <person name="Rajandream M.A."/>
            <person name="Sucgang R."/>
            <person name="Berriman M."/>
            <person name="Song J."/>
            <person name="Olsen R."/>
            <person name="Szafranski K."/>
            <person name="Xu Q."/>
            <person name="Tunggal B."/>
            <person name="Kummerfeld S."/>
            <person name="Madera M."/>
            <person name="Konfortov B.A."/>
            <person name="Rivero F."/>
            <person name="Bankier A.T."/>
            <person name="Lehmann R."/>
            <person name="Hamlin N."/>
            <person name="Davies R."/>
            <person name="Gaudet P."/>
            <person name="Fey P."/>
            <person name="Pilcher K."/>
            <person name="Chen G."/>
            <person name="Saunders D."/>
            <person name="Sodergren E."/>
            <person name="Davis P."/>
            <person name="Kerhornou A."/>
            <person name="Nie X."/>
            <person name="Hall N."/>
            <person name="Anjard C."/>
            <person name="Hemphill L."/>
            <person name="Bason N."/>
            <person name="Farbrother P."/>
            <person name="Desany B."/>
            <person name="Just E."/>
            <person name="Morio T."/>
            <person name="Rost R."/>
            <person name="Churcher C."/>
            <person name="Cooper J."/>
            <person name="Haydock S."/>
            <person name="van Driessche N."/>
            <person name="Cronin A."/>
            <person name="Goodhead I."/>
            <person name="Muzny D."/>
            <person name="Mourier T."/>
            <person name="Pain A."/>
            <person name="Lu M."/>
            <person name="Harper D."/>
            <person name="Lindsay R."/>
            <person name="Hauser H."/>
            <person name="James K."/>
            <person name="Quiles M."/>
            <person name="Madan Babu M."/>
            <person name="Saito T."/>
            <person name="Buchrieser C."/>
            <person name="Wardroper A."/>
            <person name="Felder M."/>
            <person name="Thangavelu M."/>
            <person name="Johnson D."/>
            <person name="Knights A."/>
            <person name="Loulseged H."/>
            <person name="Mungall K."/>
            <person name="Oliver K."/>
            <person name="Price C."/>
            <person name="Quail M.A."/>
            <person name="Urushihara H."/>
            <person name="Hernandez J."/>
            <person name="Rabbinowitsch E."/>
            <person name="Steffen D."/>
            <person name="Sanders M."/>
            <person name="Ma J."/>
            <person name="Kohara Y."/>
            <person name="Sharp S."/>
            <person name="Simmonds M."/>
            <person name="Spiegler S."/>
            <person name="Tivey A."/>
            <person name="Sugano S."/>
            <person name="White B."/>
            <person name="Walker D."/>
            <person name="Woodward J."/>
            <person name="Winckler T."/>
            <person name="Tanaka Y."/>
            <person name="Shaulsky G."/>
            <person name="Schleicher M."/>
            <person name="Weinstock G."/>
            <person name="Rosenthal A."/>
            <person name="Cox E.C."/>
            <person name="Chisholm R.L."/>
            <person name="Gibbs R."/>
            <person name="Loomis W.F."/>
            <person name="Platzer M."/>
            <person name="Kay R.R."/>
            <person name="Williams J."/>
            <person name="Dear P.H."/>
            <person name="Noegel A.A."/>
            <person name="Barrell B."/>
            <person name="Kuspa A."/>
        </authorList>
    </citation>
    <scope>NUCLEOTIDE SEQUENCE [LARGE SCALE GENOMIC DNA]</scope>
    <source>
        <strain evidence="3 4">AX4</strain>
    </source>
</reference>
<dbReference type="InterPro" id="IPR019721">
    <property type="entry name" value="NADH-UbQ_OxRdtase_su21_N"/>
</dbReference>
<gene>
    <name evidence="3" type="ORF">DDB_G0270438</name>
</gene>
<protein>
    <recommendedName>
        <fullName evidence="2">NADH-ubiquinone oxidoreductase 21kDa subunit N-terminal domain-containing protein</fullName>
    </recommendedName>
</protein>
<comment type="caution">
    <text evidence="3">The sequence shown here is derived from an EMBL/GenBank/DDBJ whole genome shotgun (WGS) entry which is preliminary data.</text>
</comment>
<feature type="transmembrane region" description="Helical" evidence="1">
    <location>
        <begin position="37"/>
        <end position="57"/>
    </location>
</feature>
<keyword evidence="4" id="KW-1185">Reference proteome</keyword>
<dbReference type="InParanoid" id="Q55BM7"/>
<dbReference type="eggNOG" id="ENOG502RICG">
    <property type="taxonomic scope" value="Eukaryota"/>
</dbReference>
<evidence type="ECO:0000313" key="3">
    <source>
        <dbReference type="EMBL" id="EAL72569.1"/>
    </source>
</evidence>
<dbReference type="OMA" id="RENEAEC"/>
<dbReference type="GO" id="GO:0045271">
    <property type="term" value="C:respiratory chain complex I"/>
    <property type="evidence" value="ECO:0000318"/>
    <property type="project" value="GO_Central"/>
</dbReference>
<evidence type="ECO:0000313" key="4">
    <source>
        <dbReference type="Proteomes" id="UP000002195"/>
    </source>
</evidence>
<dbReference type="STRING" id="44689.Q55BM7"/>
<dbReference type="Pfam" id="PF10785">
    <property type="entry name" value="NADH-u_ox-rdase"/>
    <property type="match status" value="1"/>
</dbReference>
<dbReference type="VEuPathDB" id="AmoebaDB:DDB_G0270438"/>
<dbReference type="PANTHER" id="PTHR34062">
    <property type="entry name" value="OXIDOREDUCTASE 21 KDA SUBUNIT, PUTATIVE (AFU_ORTHOLOGUE AFUA_4G04750)-RELATED"/>
    <property type="match status" value="1"/>
</dbReference>
<dbReference type="HOGENOM" id="CLU_2125739_0_0_1"/>
<keyword evidence="1" id="KW-0812">Transmembrane</keyword>
<keyword evidence="1" id="KW-0472">Membrane</keyword>